<feature type="domain" description="HECT" evidence="4">
    <location>
        <begin position="199"/>
        <end position="233"/>
    </location>
</feature>
<keyword evidence="6" id="KW-1185">Reference proteome</keyword>
<dbReference type="PROSITE" id="PS50237">
    <property type="entry name" value="HECT"/>
    <property type="match status" value="1"/>
</dbReference>
<dbReference type="EMBL" id="LSMT01001719">
    <property type="protein sequence ID" value="PFX11944.1"/>
    <property type="molecule type" value="Genomic_DNA"/>
</dbReference>
<evidence type="ECO:0000256" key="3">
    <source>
        <dbReference type="SAM" id="Coils"/>
    </source>
</evidence>
<keyword evidence="1 2" id="KW-0833">Ubl conjugation pathway</keyword>
<accession>A0A2B4R0L7</accession>
<protein>
    <recommendedName>
        <fullName evidence="4">HECT domain-containing protein</fullName>
    </recommendedName>
</protein>
<feature type="coiled-coil region" evidence="3">
    <location>
        <begin position="350"/>
        <end position="387"/>
    </location>
</feature>
<evidence type="ECO:0000313" key="6">
    <source>
        <dbReference type="Proteomes" id="UP000225706"/>
    </source>
</evidence>
<dbReference type="InterPro" id="IPR035983">
    <property type="entry name" value="Hect_E3_ubiquitin_ligase"/>
</dbReference>
<reference evidence="6" key="1">
    <citation type="journal article" date="2017" name="bioRxiv">
        <title>Comparative analysis of the genomes of Stylophora pistillata and Acropora digitifera provides evidence for extensive differences between species of corals.</title>
        <authorList>
            <person name="Voolstra C.R."/>
            <person name="Li Y."/>
            <person name="Liew Y.J."/>
            <person name="Baumgarten S."/>
            <person name="Zoccola D."/>
            <person name="Flot J.-F."/>
            <person name="Tambutte S."/>
            <person name="Allemand D."/>
            <person name="Aranda M."/>
        </authorList>
    </citation>
    <scope>NUCLEOTIDE SEQUENCE [LARGE SCALE GENOMIC DNA]</scope>
</reference>
<name>A0A2B4R0L7_STYPI</name>
<dbReference type="OrthoDB" id="5990225at2759"/>
<dbReference type="Gene3D" id="3.90.1750.10">
    <property type="entry name" value="Hect, E3 ligase catalytic domains"/>
    <property type="match status" value="1"/>
</dbReference>
<dbReference type="GO" id="GO:0004842">
    <property type="term" value="F:ubiquitin-protein transferase activity"/>
    <property type="evidence" value="ECO:0007669"/>
    <property type="project" value="InterPro"/>
</dbReference>
<organism evidence="5 6">
    <name type="scientific">Stylophora pistillata</name>
    <name type="common">Smooth cauliflower coral</name>
    <dbReference type="NCBI Taxonomy" id="50429"/>
    <lineage>
        <taxon>Eukaryota</taxon>
        <taxon>Metazoa</taxon>
        <taxon>Cnidaria</taxon>
        <taxon>Anthozoa</taxon>
        <taxon>Hexacorallia</taxon>
        <taxon>Scleractinia</taxon>
        <taxon>Astrocoeniina</taxon>
        <taxon>Pocilloporidae</taxon>
        <taxon>Stylophora</taxon>
    </lineage>
</organism>
<dbReference type="STRING" id="50429.A0A2B4R0L7"/>
<gene>
    <name evidence="5" type="ORF">AWC38_SpisGene24174</name>
</gene>
<evidence type="ECO:0000313" key="5">
    <source>
        <dbReference type="EMBL" id="PFX11944.1"/>
    </source>
</evidence>
<sequence>MSMLEDDSSPYGSSSYDTFSIAPLKSQEICVGDGHGSDWDSESFASHFTQEFESLKAEVDTLCTEVKSLGKIVREITANKVSEESESNEGGTLGTLLKMVENTNSSFDGLKMILFHLFNEEELRTSSLKGVTTIALHHEKIVYEFLHYFTDDSPSETSAAEILQTFVSKTLEERPDQMVTICISRKALLHSSLRAIQKKSFSFYKPLSVNFSGEDATDAGGPKREFFMVLMQSTMQRNGEICDGNWFVHDVDLLQEGKYELAVSWSILHGGTGPKCLAEEAYCAVHKRKVDQTQVIEVISDPKLKGILKDLRDTDEDNFLEIKDKHADELAECRTSKKVDKRGQKTTVPEKKFKEAKNDLQAAMKQLKKLEKLKRKKEEEYQETVTTFERPIDNFKTDALTVEALRTILDKKLAPLKTEIAELRQFIDFASNKYEEVNRPRDLKQDNYQGE</sequence>
<dbReference type="InterPro" id="IPR000569">
    <property type="entry name" value="HECT_dom"/>
</dbReference>
<dbReference type="AlphaFoldDB" id="A0A2B4R0L7"/>
<evidence type="ECO:0000256" key="2">
    <source>
        <dbReference type="PROSITE-ProRule" id="PRU00104"/>
    </source>
</evidence>
<comment type="caution">
    <text evidence="5">The sequence shown here is derived from an EMBL/GenBank/DDBJ whole genome shotgun (WGS) entry which is preliminary data.</text>
</comment>
<evidence type="ECO:0000259" key="4">
    <source>
        <dbReference type="PROSITE" id="PS50237"/>
    </source>
</evidence>
<comment type="caution">
    <text evidence="2">Lacks conserved residue(s) required for the propagation of feature annotation.</text>
</comment>
<keyword evidence="3" id="KW-0175">Coiled coil</keyword>
<evidence type="ECO:0000256" key="1">
    <source>
        <dbReference type="ARBA" id="ARBA00022786"/>
    </source>
</evidence>
<dbReference type="SUPFAM" id="SSF56204">
    <property type="entry name" value="Hect, E3 ligase catalytic domain"/>
    <property type="match status" value="1"/>
</dbReference>
<proteinExistence type="predicted"/>
<dbReference type="Proteomes" id="UP000225706">
    <property type="component" value="Unassembled WGS sequence"/>
</dbReference>